<comment type="pathway">
    <text evidence="3">Cofactor biosynthesis; coenzyme A biosynthesis; CoA from (R)-pantothenate: step 5/5.</text>
</comment>
<keyword evidence="6" id="KW-1185">Reference proteome</keyword>
<evidence type="ECO:0000256" key="4">
    <source>
        <dbReference type="NCBIfam" id="TIGR00152"/>
    </source>
</evidence>
<dbReference type="Proteomes" id="UP000606870">
    <property type="component" value="Unassembled WGS sequence"/>
</dbReference>
<comment type="catalytic activity">
    <reaction evidence="3">
        <text>3'-dephospho-CoA + ATP = ADP + CoA + H(+)</text>
        <dbReference type="Rhea" id="RHEA:18245"/>
        <dbReference type="ChEBI" id="CHEBI:15378"/>
        <dbReference type="ChEBI" id="CHEBI:30616"/>
        <dbReference type="ChEBI" id="CHEBI:57287"/>
        <dbReference type="ChEBI" id="CHEBI:57328"/>
        <dbReference type="ChEBI" id="CHEBI:456216"/>
        <dbReference type="EC" id="2.7.1.24"/>
    </reaction>
</comment>
<protein>
    <recommendedName>
        <fullName evidence="3 4">Dephospho-CoA kinase</fullName>
        <ecNumber evidence="3 4">2.7.1.24</ecNumber>
    </recommendedName>
    <alternativeName>
        <fullName evidence="3">Dephosphocoenzyme A kinase</fullName>
    </alternativeName>
</protein>
<gene>
    <name evidence="3" type="primary">coaE</name>
    <name evidence="5" type="ORF">H8J70_01755</name>
</gene>
<sequence>MRIIGLTGGIATGKSTVVNMLRARGAWIIDCDILAREAVAPGSSCLADIARHFGEKALLPDGTMDRAYIGSIVFADPARKKELEGIIFPQIHKLLSERIDHFRKKDENCLIFLDMPLLYELKYTSYVDEVWLVYVDPAAQLKRLMARNQYTESEALARIHAQLPIDEKRSLAQVVIDNTGSLESTEEQVDKEWNELRNRVWSEE</sequence>
<keyword evidence="3 5" id="KW-0808">Transferase</keyword>
<evidence type="ECO:0000256" key="1">
    <source>
        <dbReference type="ARBA" id="ARBA00022741"/>
    </source>
</evidence>
<comment type="caution">
    <text evidence="5">The sequence shown here is derived from an EMBL/GenBank/DDBJ whole genome shotgun (WGS) entry which is preliminary data.</text>
</comment>
<keyword evidence="3 5" id="KW-0418">Kinase</keyword>
<reference evidence="5 6" key="1">
    <citation type="submission" date="2020-08" db="EMBL/GenBank/DDBJ databases">
        <authorList>
            <person name="Liu C."/>
            <person name="Sun Q."/>
        </authorList>
    </citation>
    <scope>NUCLEOTIDE SEQUENCE [LARGE SCALE GENOMIC DNA]</scope>
    <source>
        <strain evidence="5 6">NSJ-59</strain>
    </source>
</reference>
<keyword evidence="2 3" id="KW-0067">ATP-binding</keyword>
<dbReference type="Pfam" id="PF01121">
    <property type="entry name" value="CoaE"/>
    <property type="match status" value="1"/>
</dbReference>
<dbReference type="CDD" id="cd02022">
    <property type="entry name" value="DPCK"/>
    <property type="match status" value="1"/>
</dbReference>
<keyword evidence="3" id="KW-0963">Cytoplasm</keyword>
<evidence type="ECO:0000256" key="3">
    <source>
        <dbReference type="HAMAP-Rule" id="MF_00376"/>
    </source>
</evidence>
<proteinExistence type="inferred from homology"/>
<name>A0ABR6VG02_9FIRM</name>
<keyword evidence="3" id="KW-0173">Coenzyme A biosynthesis</keyword>
<dbReference type="NCBIfam" id="TIGR00152">
    <property type="entry name" value="dephospho-CoA kinase"/>
    <property type="match status" value="1"/>
</dbReference>
<dbReference type="PANTHER" id="PTHR10695:SF46">
    <property type="entry name" value="BIFUNCTIONAL COENZYME A SYNTHASE-RELATED"/>
    <property type="match status" value="1"/>
</dbReference>
<dbReference type="InterPro" id="IPR001977">
    <property type="entry name" value="Depp_CoAkinase"/>
</dbReference>
<dbReference type="InterPro" id="IPR027417">
    <property type="entry name" value="P-loop_NTPase"/>
</dbReference>
<organism evidence="5 6">
    <name type="scientific">Megasphaera hominis</name>
    <dbReference type="NCBI Taxonomy" id="159836"/>
    <lineage>
        <taxon>Bacteria</taxon>
        <taxon>Bacillati</taxon>
        <taxon>Bacillota</taxon>
        <taxon>Negativicutes</taxon>
        <taxon>Veillonellales</taxon>
        <taxon>Veillonellaceae</taxon>
        <taxon>Megasphaera</taxon>
    </lineage>
</organism>
<dbReference type="SUPFAM" id="SSF52540">
    <property type="entry name" value="P-loop containing nucleoside triphosphate hydrolases"/>
    <property type="match status" value="1"/>
</dbReference>
<comment type="function">
    <text evidence="3">Catalyzes the phosphorylation of the 3'-hydroxyl group of dephosphocoenzyme A to form coenzyme A.</text>
</comment>
<evidence type="ECO:0000313" key="6">
    <source>
        <dbReference type="Proteomes" id="UP000606870"/>
    </source>
</evidence>
<dbReference type="Gene3D" id="3.40.50.300">
    <property type="entry name" value="P-loop containing nucleotide triphosphate hydrolases"/>
    <property type="match status" value="1"/>
</dbReference>
<dbReference type="GO" id="GO:0004140">
    <property type="term" value="F:dephospho-CoA kinase activity"/>
    <property type="evidence" value="ECO:0007669"/>
    <property type="project" value="UniProtKB-EC"/>
</dbReference>
<dbReference type="EMBL" id="JACOGK010000003">
    <property type="protein sequence ID" value="MBC3535988.1"/>
    <property type="molecule type" value="Genomic_DNA"/>
</dbReference>
<dbReference type="PROSITE" id="PS51219">
    <property type="entry name" value="DPCK"/>
    <property type="match status" value="1"/>
</dbReference>
<feature type="binding site" evidence="3">
    <location>
        <begin position="11"/>
        <end position="16"/>
    </location>
    <ligand>
        <name>ATP</name>
        <dbReference type="ChEBI" id="CHEBI:30616"/>
    </ligand>
</feature>
<dbReference type="RefSeq" id="WP_186502040.1">
    <property type="nucleotide sequence ID" value="NZ_JACOGK010000003.1"/>
</dbReference>
<keyword evidence="1 3" id="KW-0547">Nucleotide-binding</keyword>
<evidence type="ECO:0000313" key="5">
    <source>
        <dbReference type="EMBL" id="MBC3535988.1"/>
    </source>
</evidence>
<dbReference type="HAMAP" id="MF_00376">
    <property type="entry name" value="Dephospho_CoA_kinase"/>
    <property type="match status" value="1"/>
</dbReference>
<evidence type="ECO:0000256" key="2">
    <source>
        <dbReference type="ARBA" id="ARBA00022840"/>
    </source>
</evidence>
<comment type="subcellular location">
    <subcellularLocation>
        <location evidence="3">Cytoplasm</location>
    </subcellularLocation>
</comment>
<accession>A0ABR6VG02</accession>
<comment type="similarity">
    <text evidence="3">Belongs to the CoaE family.</text>
</comment>
<dbReference type="EC" id="2.7.1.24" evidence="3 4"/>
<dbReference type="PANTHER" id="PTHR10695">
    <property type="entry name" value="DEPHOSPHO-COA KINASE-RELATED"/>
    <property type="match status" value="1"/>
</dbReference>